<accession>A0ABS1UY79</accession>
<feature type="transmembrane region" description="Helical" evidence="10">
    <location>
        <begin position="25"/>
        <end position="48"/>
    </location>
</feature>
<evidence type="ECO:0000256" key="8">
    <source>
        <dbReference type="ARBA" id="ARBA00023157"/>
    </source>
</evidence>
<keyword evidence="5 10" id="KW-1133">Transmembrane helix</keyword>
<dbReference type="Gene3D" id="1.20.1440.130">
    <property type="entry name" value="VKOR domain"/>
    <property type="match status" value="1"/>
</dbReference>
<keyword evidence="7 10" id="KW-0472">Membrane</keyword>
<evidence type="ECO:0000256" key="2">
    <source>
        <dbReference type="ARBA" id="ARBA00006214"/>
    </source>
</evidence>
<keyword evidence="13" id="KW-1185">Reference proteome</keyword>
<comment type="subcellular location">
    <subcellularLocation>
        <location evidence="1">Membrane</location>
        <topology evidence="1">Multi-pass membrane protein</topology>
    </subcellularLocation>
</comment>
<sequence length="168" mass="18082">MAPPPRLLSRELRLGTGPDLRRRRWILGLSLLGTLAAQIVTLFQMGVIRRLPDPPGPFDSSRVDASDYGYSRLQTPDGALMLVTYGVTAVLAAAGGRDRAEEIPALPLALAAKTGWDSFTALKLGQEEWAENRAFCAYCQMATLASLASFALALPEAVRAARAATARR</sequence>
<evidence type="ECO:0000256" key="5">
    <source>
        <dbReference type="ARBA" id="ARBA00022989"/>
    </source>
</evidence>
<keyword evidence="6" id="KW-0560">Oxidoreductase</keyword>
<evidence type="ECO:0000256" key="4">
    <source>
        <dbReference type="ARBA" id="ARBA00022719"/>
    </source>
</evidence>
<evidence type="ECO:0000256" key="10">
    <source>
        <dbReference type="SAM" id="Phobius"/>
    </source>
</evidence>
<dbReference type="InterPro" id="IPR038354">
    <property type="entry name" value="VKOR_sf"/>
</dbReference>
<dbReference type="RefSeq" id="WP_202824109.1">
    <property type="nucleotide sequence ID" value="NZ_JAEUXJ010000001.1"/>
</dbReference>
<evidence type="ECO:0000256" key="9">
    <source>
        <dbReference type="ARBA" id="ARBA00023284"/>
    </source>
</evidence>
<comment type="caution">
    <text evidence="12">The sequence shown here is derived from an EMBL/GenBank/DDBJ whole genome shotgun (WGS) entry which is preliminary data.</text>
</comment>
<organism evidence="12 13">
    <name type="scientific">Belnapia mucosa</name>
    <dbReference type="NCBI Taxonomy" id="2804532"/>
    <lineage>
        <taxon>Bacteria</taxon>
        <taxon>Pseudomonadati</taxon>
        <taxon>Pseudomonadota</taxon>
        <taxon>Alphaproteobacteria</taxon>
        <taxon>Acetobacterales</taxon>
        <taxon>Roseomonadaceae</taxon>
        <taxon>Belnapia</taxon>
    </lineage>
</organism>
<evidence type="ECO:0000259" key="11">
    <source>
        <dbReference type="Pfam" id="PF07884"/>
    </source>
</evidence>
<gene>
    <name evidence="12" type="ORF">JMJ55_03650</name>
</gene>
<evidence type="ECO:0000313" key="13">
    <source>
        <dbReference type="Proteomes" id="UP000606490"/>
    </source>
</evidence>
<dbReference type="EMBL" id="JAEUXJ010000001">
    <property type="protein sequence ID" value="MBL6454405.1"/>
    <property type="molecule type" value="Genomic_DNA"/>
</dbReference>
<dbReference type="InterPro" id="IPR012932">
    <property type="entry name" value="VKOR"/>
</dbReference>
<evidence type="ECO:0000256" key="7">
    <source>
        <dbReference type="ARBA" id="ARBA00023136"/>
    </source>
</evidence>
<protein>
    <submittedName>
        <fullName evidence="12">Vitamin K epoxide reductase family protein</fullName>
    </submittedName>
</protein>
<proteinExistence type="inferred from homology"/>
<evidence type="ECO:0000256" key="1">
    <source>
        <dbReference type="ARBA" id="ARBA00004141"/>
    </source>
</evidence>
<keyword evidence="3 10" id="KW-0812">Transmembrane</keyword>
<dbReference type="Proteomes" id="UP000606490">
    <property type="component" value="Unassembled WGS sequence"/>
</dbReference>
<feature type="domain" description="Vitamin K epoxide reductase" evidence="11">
    <location>
        <begin position="25"/>
        <end position="153"/>
    </location>
</feature>
<comment type="similarity">
    <text evidence="2">Belongs to the VKOR family.</text>
</comment>
<name>A0ABS1UY79_9PROT</name>
<evidence type="ECO:0000256" key="3">
    <source>
        <dbReference type="ARBA" id="ARBA00022692"/>
    </source>
</evidence>
<evidence type="ECO:0000256" key="6">
    <source>
        <dbReference type="ARBA" id="ARBA00023002"/>
    </source>
</evidence>
<keyword evidence="4" id="KW-0874">Quinone</keyword>
<dbReference type="Pfam" id="PF07884">
    <property type="entry name" value="VKOR"/>
    <property type="match status" value="1"/>
</dbReference>
<feature type="transmembrane region" description="Helical" evidence="10">
    <location>
        <begin position="78"/>
        <end position="96"/>
    </location>
</feature>
<keyword evidence="8" id="KW-1015">Disulfide bond</keyword>
<evidence type="ECO:0000313" key="12">
    <source>
        <dbReference type="EMBL" id="MBL6454405.1"/>
    </source>
</evidence>
<keyword evidence="9" id="KW-0676">Redox-active center</keyword>
<reference evidence="12 13" key="1">
    <citation type="submission" date="2021-01" db="EMBL/GenBank/DDBJ databases">
        <title>Belnapia mucosa sp. nov. and Belnapia arida sp. nov., isolated from the Tabernas Desert (Almeria, Spain).</title>
        <authorList>
            <person name="Molina-Menor E."/>
            <person name="Vidal-Verdu A."/>
            <person name="Calonge A."/>
            <person name="Satari L."/>
            <person name="Pereto Magraner J."/>
            <person name="Porcar Miralles M."/>
        </authorList>
    </citation>
    <scope>NUCLEOTIDE SEQUENCE [LARGE SCALE GENOMIC DNA]</scope>
    <source>
        <strain evidence="12 13">T6</strain>
    </source>
</reference>